<dbReference type="Pfam" id="PF09335">
    <property type="entry name" value="VTT_dom"/>
    <property type="match status" value="1"/>
</dbReference>
<evidence type="ECO:0000313" key="9">
    <source>
        <dbReference type="EMBL" id="EIM94730.1"/>
    </source>
</evidence>
<protein>
    <recommendedName>
        <fullName evidence="8">Phosphatidic acid phosphatase type 2/haloperoxidase domain-containing protein</fullName>
    </recommendedName>
</protein>
<dbReference type="Proteomes" id="UP000004980">
    <property type="component" value="Unassembled WGS sequence"/>
</dbReference>
<evidence type="ECO:0000256" key="1">
    <source>
        <dbReference type="ARBA" id="ARBA00004651"/>
    </source>
</evidence>
<feature type="transmembrane region" description="Helical" evidence="7">
    <location>
        <begin position="17"/>
        <end position="39"/>
    </location>
</feature>
<evidence type="ECO:0000259" key="8">
    <source>
        <dbReference type="SMART" id="SM00014"/>
    </source>
</evidence>
<sequence length="669" mass="72598">MEYAYVRLLHLLAAHPAWTLMVVFVAAFLEAIAVIGTFVPGSTAMFVAGALVGAASLNLAWVFVWAIVGAILGDGVSYWLGSRYKDRIVQVWPFRTHPQVLSAGHRFFAKHGAKSVVFARFIGPLRAIVPVVAGMLGMAPMRFYAINILSALLWAPAHILPGVVFGASVRLAGAVSFRLAVVILLLVGIIWSSARLARAALLYANARASTARRRLAIWAHQRKGVARRIVLSMLDPSRPAAGGIVAASLMVLLSAWLFFVILEGVIGGEPLVRLDVSVYHFLRSVRTSWGDVIISVFGILGSITTLAAIVVVVAGWMVWERRWRTVGYWLICVGFSQLLIVAIQLAIHRAPPDKLTTDFNVFPSNHVAAATIVYGFLAFLLARRVGRLERLFVAMTSVVFVVVIALAGVYFGRFWLSDAVGGATLSAVWVAIVALITIWRNPDSPSSKRFLPVIMLLLVSAVVMVQINVNPGILAPDSARRPALILVTQALWTGSLSRTLPCFRFDVAGERGEPFALQWAARSDQIRSQLRTRGWIEGTDISARSLLSLASPDAAAMALPVLPELNDGVPSPLNFKRPGNTRGERDVLRLWQSGYAVNHVDGASPVPIWVGSLSHEQLTHGPWPFNILRVEPLNDVQPEGRGRWLAGTAVAQLGNVDCVGTAVSMLESL</sequence>
<dbReference type="PANTHER" id="PTHR30353">
    <property type="entry name" value="INNER MEMBRANE PROTEIN DEDA-RELATED"/>
    <property type="match status" value="1"/>
</dbReference>
<reference evidence="9 10" key="1">
    <citation type="journal article" date="2012" name="J. Bacteriol.">
        <title>Draft Genome Sequence of the Soil Bacterium Burkholderia terrae Strain BS001, Which Interacts with Fungal Surface Structures.</title>
        <authorList>
            <person name="Nazir R."/>
            <person name="Hansen M.A."/>
            <person name="Sorensen S."/>
            <person name="van Elsas J.D."/>
        </authorList>
    </citation>
    <scope>NUCLEOTIDE SEQUENCE [LARGE SCALE GENOMIC DNA]</scope>
    <source>
        <strain evidence="9 10">BS001</strain>
    </source>
</reference>
<comment type="similarity">
    <text evidence="2">Belongs to the DedA family.</text>
</comment>
<proteinExistence type="inferred from homology"/>
<accession>A0ABP2PB81</accession>
<dbReference type="Gene3D" id="1.20.144.10">
    <property type="entry name" value="Phosphatidic acid phosphatase type 2/haloperoxidase"/>
    <property type="match status" value="1"/>
</dbReference>
<evidence type="ECO:0000256" key="6">
    <source>
        <dbReference type="ARBA" id="ARBA00023136"/>
    </source>
</evidence>
<keyword evidence="4 7" id="KW-0812">Transmembrane</keyword>
<feature type="transmembrane region" description="Helical" evidence="7">
    <location>
        <begin position="392"/>
        <end position="413"/>
    </location>
</feature>
<dbReference type="RefSeq" id="WP_009770305.1">
    <property type="nucleotide sequence ID" value="NZ_AKAU01000261.1"/>
</dbReference>
<evidence type="ECO:0000256" key="3">
    <source>
        <dbReference type="ARBA" id="ARBA00022475"/>
    </source>
</evidence>
<feature type="transmembrane region" description="Helical" evidence="7">
    <location>
        <begin position="46"/>
        <end position="72"/>
    </location>
</feature>
<feature type="transmembrane region" description="Helical" evidence="7">
    <location>
        <begin position="143"/>
        <end position="165"/>
    </location>
</feature>
<dbReference type="InterPro" id="IPR000326">
    <property type="entry name" value="PAP2/HPO"/>
</dbReference>
<feature type="transmembrane region" description="Helical" evidence="7">
    <location>
        <begin position="240"/>
        <end position="262"/>
    </location>
</feature>
<dbReference type="InterPro" id="IPR025902">
    <property type="entry name" value="LssY-like-C_dom"/>
</dbReference>
<evidence type="ECO:0000256" key="2">
    <source>
        <dbReference type="ARBA" id="ARBA00010792"/>
    </source>
</evidence>
<dbReference type="InterPro" id="IPR036938">
    <property type="entry name" value="PAP2/HPO_sf"/>
</dbReference>
<dbReference type="SMART" id="SM00014">
    <property type="entry name" value="acidPPc"/>
    <property type="match status" value="1"/>
</dbReference>
<dbReference type="Pfam" id="PF01569">
    <property type="entry name" value="PAP2"/>
    <property type="match status" value="1"/>
</dbReference>
<dbReference type="CDD" id="cd03392">
    <property type="entry name" value="PAP2_like_2"/>
    <property type="match status" value="1"/>
</dbReference>
<evidence type="ECO:0000256" key="4">
    <source>
        <dbReference type="ARBA" id="ARBA00022692"/>
    </source>
</evidence>
<feature type="transmembrane region" description="Helical" evidence="7">
    <location>
        <begin position="171"/>
        <end position="191"/>
    </location>
</feature>
<feature type="transmembrane region" description="Helical" evidence="7">
    <location>
        <begin position="419"/>
        <end position="438"/>
    </location>
</feature>
<dbReference type="Pfam" id="PF14067">
    <property type="entry name" value="LssY_C"/>
    <property type="match status" value="1"/>
</dbReference>
<evidence type="ECO:0000313" key="10">
    <source>
        <dbReference type="Proteomes" id="UP000004980"/>
    </source>
</evidence>
<dbReference type="SUPFAM" id="SSF48317">
    <property type="entry name" value="Acid phosphatase/Vanadium-dependent haloperoxidase"/>
    <property type="match status" value="1"/>
</dbReference>
<evidence type="ECO:0000256" key="5">
    <source>
        <dbReference type="ARBA" id="ARBA00022989"/>
    </source>
</evidence>
<organism evidence="9 10">
    <name type="scientific">Paraburkholderia hospita</name>
    <dbReference type="NCBI Taxonomy" id="169430"/>
    <lineage>
        <taxon>Bacteria</taxon>
        <taxon>Pseudomonadati</taxon>
        <taxon>Pseudomonadota</taxon>
        <taxon>Betaproteobacteria</taxon>
        <taxon>Burkholderiales</taxon>
        <taxon>Burkholderiaceae</taxon>
        <taxon>Paraburkholderia</taxon>
    </lineage>
</organism>
<feature type="transmembrane region" description="Helical" evidence="7">
    <location>
        <begin position="292"/>
        <end position="319"/>
    </location>
</feature>
<gene>
    <name evidence="9" type="ORF">WQE_42809</name>
</gene>
<feature type="domain" description="Phosphatidic acid phosphatase type 2/haloperoxidase" evidence="8">
    <location>
        <begin position="326"/>
        <end position="434"/>
    </location>
</feature>
<dbReference type="PANTHER" id="PTHR30353:SF15">
    <property type="entry name" value="INNER MEMBRANE PROTEIN YABI"/>
    <property type="match status" value="1"/>
</dbReference>
<feature type="transmembrane region" description="Helical" evidence="7">
    <location>
        <begin position="326"/>
        <end position="347"/>
    </location>
</feature>
<comment type="caution">
    <text evidence="9">The sequence shown here is derived from an EMBL/GenBank/DDBJ whole genome shotgun (WGS) entry which is preliminary data.</text>
</comment>
<dbReference type="InterPro" id="IPR032816">
    <property type="entry name" value="VTT_dom"/>
</dbReference>
<dbReference type="EMBL" id="AKAU01000261">
    <property type="protein sequence ID" value="EIM94730.1"/>
    <property type="molecule type" value="Genomic_DNA"/>
</dbReference>
<comment type="subcellular location">
    <subcellularLocation>
        <location evidence="1">Cell membrane</location>
        <topology evidence="1">Multi-pass membrane protein</topology>
    </subcellularLocation>
</comment>
<feature type="transmembrane region" description="Helical" evidence="7">
    <location>
        <begin position="450"/>
        <end position="469"/>
    </location>
</feature>
<keyword evidence="6 7" id="KW-0472">Membrane</keyword>
<keyword evidence="10" id="KW-1185">Reference proteome</keyword>
<name>A0ABP2PB81_9BURK</name>
<dbReference type="InterPro" id="IPR032818">
    <property type="entry name" value="DedA-like"/>
</dbReference>
<keyword evidence="3" id="KW-1003">Cell membrane</keyword>
<evidence type="ECO:0000256" key="7">
    <source>
        <dbReference type="SAM" id="Phobius"/>
    </source>
</evidence>
<keyword evidence="5 7" id="KW-1133">Transmembrane helix</keyword>
<feature type="transmembrane region" description="Helical" evidence="7">
    <location>
        <begin position="367"/>
        <end position="385"/>
    </location>
</feature>